<keyword evidence="11 17" id="KW-0560">Oxidoreductase</keyword>
<feature type="region of interest" description="Disordered" evidence="14">
    <location>
        <begin position="892"/>
        <end position="1036"/>
    </location>
</feature>
<dbReference type="InterPro" id="IPR039575">
    <property type="entry name" value="P3H"/>
</dbReference>
<evidence type="ECO:0000256" key="13">
    <source>
        <dbReference type="ARBA" id="ARBA00023180"/>
    </source>
</evidence>
<dbReference type="Proteomes" id="UP000683360">
    <property type="component" value="Unassembled WGS sequence"/>
</dbReference>
<dbReference type="EC" id="1.14.11.7" evidence="4"/>
<evidence type="ECO:0000313" key="18">
    <source>
        <dbReference type="Proteomes" id="UP000683360"/>
    </source>
</evidence>
<comment type="cofactor">
    <cofactor evidence="1">
        <name>L-ascorbate</name>
        <dbReference type="ChEBI" id="CHEBI:38290"/>
    </cofactor>
</comment>
<dbReference type="Gene3D" id="1.25.40.10">
    <property type="entry name" value="Tetratricopeptide repeat domain"/>
    <property type="match status" value="1"/>
</dbReference>
<dbReference type="GO" id="GO:0005506">
    <property type="term" value="F:iron ion binding"/>
    <property type="evidence" value="ECO:0007669"/>
    <property type="project" value="InterPro"/>
</dbReference>
<organism evidence="17 18">
    <name type="scientific">Mytilus edulis</name>
    <name type="common">Blue mussel</name>
    <dbReference type="NCBI Taxonomy" id="6550"/>
    <lineage>
        <taxon>Eukaryota</taxon>
        <taxon>Metazoa</taxon>
        <taxon>Spiralia</taxon>
        <taxon>Lophotrochozoa</taxon>
        <taxon>Mollusca</taxon>
        <taxon>Bivalvia</taxon>
        <taxon>Autobranchia</taxon>
        <taxon>Pteriomorphia</taxon>
        <taxon>Mytilida</taxon>
        <taxon>Mytiloidea</taxon>
        <taxon>Mytilidae</taxon>
        <taxon>Mytilinae</taxon>
        <taxon>Mytilus</taxon>
    </lineage>
</organism>
<evidence type="ECO:0000256" key="15">
    <source>
        <dbReference type="SAM" id="SignalP"/>
    </source>
</evidence>
<feature type="chain" id="PRO_5035741961" description="procollagen-proline 3-dioxygenase" evidence="15">
    <location>
        <begin position="24"/>
        <end position="1036"/>
    </location>
</feature>
<dbReference type="PANTHER" id="PTHR14049">
    <property type="entry name" value="LEPRECAN 1"/>
    <property type="match status" value="1"/>
</dbReference>
<reference evidence="17" key="1">
    <citation type="submission" date="2021-03" db="EMBL/GenBank/DDBJ databases">
        <authorList>
            <person name="Bekaert M."/>
        </authorList>
    </citation>
    <scope>NUCLEOTIDE SEQUENCE</scope>
</reference>
<dbReference type="InterPro" id="IPR044862">
    <property type="entry name" value="Pro_4_hyd_alph_FE2OG_OXY"/>
</dbReference>
<evidence type="ECO:0000256" key="14">
    <source>
        <dbReference type="SAM" id="MobiDB-lite"/>
    </source>
</evidence>
<dbReference type="AlphaFoldDB" id="A0A8S3SWY3"/>
<evidence type="ECO:0000256" key="3">
    <source>
        <dbReference type="ARBA" id="ARBA00006487"/>
    </source>
</evidence>
<feature type="signal peptide" evidence="15">
    <location>
        <begin position="1"/>
        <end position="23"/>
    </location>
</feature>
<keyword evidence="18" id="KW-1185">Reference proteome</keyword>
<feature type="compositionally biased region" description="Acidic residues" evidence="14">
    <location>
        <begin position="990"/>
        <end position="1015"/>
    </location>
</feature>
<keyword evidence="9" id="KW-0256">Endoplasmic reticulum</keyword>
<feature type="compositionally biased region" description="Basic and acidic residues" evidence="14">
    <location>
        <begin position="970"/>
        <end position="984"/>
    </location>
</feature>
<feature type="domain" description="Fe2OG dioxygenase" evidence="16">
    <location>
        <begin position="753"/>
        <end position="867"/>
    </location>
</feature>
<keyword evidence="5" id="KW-0479">Metal-binding</keyword>
<evidence type="ECO:0000256" key="6">
    <source>
        <dbReference type="ARBA" id="ARBA00022729"/>
    </source>
</evidence>
<dbReference type="InterPro" id="IPR011990">
    <property type="entry name" value="TPR-like_helical_dom_sf"/>
</dbReference>
<keyword evidence="13" id="KW-0325">Glycoprotein</keyword>
<comment type="similarity">
    <text evidence="3">Belongs to the leprecan family.</text>
</comment>
<keyword evidence="12" id="KW-0408">Iron</keyword>
<dbReference type="SMART" id="SM00702">
    <property type="entry name" value="P4Hc"/>
    <property type="match status" value="1"/>
</dbReference>
<evidence type="ECO:0000256" key="5">
    <source>
        <dbReference type="ARBA" id="ARBA00022723"/>
    </source>
</evidence>
<dbReference type="EMBL" id="CAJPWZ010001844">
    <property type="protein sequence ID" value="CAG2225292.1"/>
    <property type="molecule type" value="Genomic_DNA"/>
</dbReference>
<evidence type="ECO:0000256" key="1">
    <source>
        <dbReference type="ARBA" id="ARBA00001961"/>
    </source>
</evidence>
<evidence type="ECO:0000256" key="11">
    <source>
        <dbReference type="ARBA" id="ARBA00023002"/>
    </source>
</evidence>
<dbReference type="PROSITE" id="PS51471">
    <property type="entry name" value="FE2OG_OXY"/>
    <property type="match status" value="1"/>
</dbReference>
<dbReference type="GO" id="GO:0019797">
    <property type="term" value="F:procollagen-proline 3-dioxygenase activity"/>
    <property type="evidence" value="ECO:0007669"/>
    <property type="project" value="UniProtKB-EC"/>
</dbReference>
<dbReference type="SUPFAM" id="SSF48452">
    <property type="entry name" value="TPR-like"/>
    <property type="match status" value="1"/>
</dbReference>
<evidence type="ECO:0000256" key="9">
    <source>
        <dbReference type="ARBA" id="ARBA00022824"/>
    </source>
</evidence>
<name>A0A8S3SWY3_MYTED</name>
<dbReference type="GO" id="GO:0031418">
    <property type="term" value="F:L-ascorbic acid binding"/>
    <property type="evidence" value="ECO:0007669"/>
    <property type="project" value="InterPro"/>
</dbReference>
<sequence length="1036" mass="120264">MSMALPMLRIILIICLKIANIDSLSELPKLTYDHLYTEGLKALETGKWFQCVGFLQKAIERRKLYKETVFNCKLKCREGSEIVNNPNLNTIIDIYDLLKWKSFSKLVKEYQCTKSCQEHKLGYDKIENSEEIDTDFDSHEPYRHLQICYEEVKRYTDASSAAYTYYLRNPTDEETIDSINTYKEEFNVNEEDVTNLETKKYQEYRIKGEEAFDQRDWTKVIEWIEIATEEYYEVEKRCRVECEDHFNHQSAVNLIQAIAGQYISVLECQLKCQRKLSFIHTDYFPDFVGQNYHLLQTAYYKSGNDKKALECAVTYLVFNPNDEETLNNKTYFMKKLGYTSEKFKARQEAVEYEKRRTDMLQLLYYIQDELNEIKEHGDNDENLKNVDGSDNNHETKIQSELSSGTLKKHGNHVKVNEKNDFGETVIENGRIIADGFLNKNQCQQLINFTNIVGPNSDGLCILNIADSLEHVKKNTKLENSLRLISWAGDQGRNVMANLYNKTKLFVENSFIVCDDPERDDQYSEDCIPQEYGSCLTAEEIDDQELINDKFVVSYLLTDEKEPGHLSFLDRRHKREMSVVAKCGRVVGFRLSDRHRSERSESQRCSMVFIYSSNRQEDNAIKTYLMDLDKRRNEVRKTNTEDMREFYENGVRIIMGEKELGSNLRFAADGLLTEEQCQALIEINQEGAIGGDGFDYKKSPMTKSEIFAGLTLSRAAELAYTGILSKQALQLFLDASDYGKVLVEKYFNLTQPLYFDYTQLNCRTAVEGAQTGREDLSHPVHGDNCDIQKDGSCIRNPSGYVHRDYSSLLYLNGDFEGGEFFFAHNNWSAQVSIKPKCGMIVGFDSAEFHGVKAVTKGKRCTLAMWYTLDKRFEEKTRIQVRKILDKITNEVDAQEHSQYTTTENKNNNEKVKMQEKEGHNTKEKNIHYQEKSDNKEASVQKKPFDKHSKEFEQRVKNRKDKEFYNQIHLNSHADNEIKKDDEPDRNNSVQETEENETPEEDDGVTIEVVEDDDINEPETPYDKGQTLDAKQNAHTEL</sequence>
<evidence type="ECO:0000256" key="7">
    <source>
        <dbReference type="ARBA" id="ARBA00022737"/>
    </source>
</evidence>
<dbReference type="InterPro" id="IPR006620">
    <property type="entry name" value="Pro_4_hyd_alph"/>
</dbReference>
<protein>
    <recommendedName>
        <fullName evidence="4">procollagen-proline 3-dioxygenase</fullName>
        <ecNumber evidence="4">1.14.11.7</ecNumber>
    </recommendedName>
</protein>
<keyword evidence="6 15" id="KW-0732">Signal</keyword>
<comment type="caution">
    <text evidence="17">The sequence shown here is derived from an EMBL/GenBank/DDBJ whole genome shotgun (WGS) entry which is preliminary data.</text>
</comment>
<evidence type="ECO:0000259" key="16">
    <source>
        <dbReference type="PROSITE" id="PS51471"/>
    </source>
</evidence>
<evidence type="ECO:0000256" key="4">
    <source>
        <dbReference type="ARBA" id="ARBA00012262"/>
    </source>
</evidence>
<dbReference type="OrthoDB" id="8517835at2759"/>
<accession>A0A8S3SWY3</accession>
<proteinExistence type="inferred from homology"/>
<dbReference type="Pfam" id="PF13640">
    <property type="entry name" value="2OG-FeII_Oxy_3"/>
    <property type="match status" value="1"/>
</dbReference>
<evidence type="ECO:0000256" key="10">
    <source>
        <dbReference type="ARBA" id="ARBA00022964"/>
    </source>
</evidence>
<feature type="compositionally biased region" description="Basic and acidic residues" evidence="14">
    <location>
        <begin position="905"/>
        <end position="962"/>
    </location>
</feature>
<gene>
    <name evidence="17" type="ORF">MEDL_38428</name>
</gene>
<evidence type="ECO:0000256" key="12">
    <source>
        <dbReference type="ARBA" id="ARBA00023004"/>
    </source>
</evidence>
<keyword evidence="8" id="KW-0802">TPR repeat</keyword>
<evidence type="ECO:0000313" key="17">
    <source>
        <dbReference type="EMBL" id="CAG2225292.1"/>
    </source>
</evidence>
<keyword evidence="7" id="KW-0677">Repeat</keyword>
<dbReference type="GO" id="GO:0032963">
    <property type="term" value="P:collagen metabolic process"/>
    <property type="evidence" value="ECO:0007669"/>
    <property type="project" value="InterPro"/>
</dbReference>
<dbReference type="InterPro" id="IPR005123">
    <property type="entry name" value="Oxoglu/Fe-dep_dioxygenase_dom"/>
</dbReference>
<comment type="cofactor">
    <cofactor evidence="2">
        <name>Fe cation</name>
        <dbReference type="ChEBI" id="CHEBI:24875"/>
    </cofactor>
</comment>
<dbReference type="Gene3D" id="2.60.120.620">
    <property type="entry name" value="q2cbj1_9rhob like domain"/>
    <property type="match status" value="1"/>
</dbReference>
<dbReference type="PANTHER" id="PTHR14049:SF9">
    <property type="entry name" value="PROCOLLAGEN-PROLINE 3-DIOXYGENASE"/>
    <property type="match status" value="1"/>
</dbReference>
<dbReference type="InterPro" id="IPR056585">
    <property type="entry name" value="Leprecan_dom"/>
</dbReference>
<evidence type="ECO:0000256" key="8">
    <source>
        <dbReference type="ARBA" id="ARBA00022803"/>
    </source>
</evidence>
<dbReference type="Pfam" id="PF23557">
    <property type="entry name" value="TPR_leprecan"/>
    <property type="match status" value="1"/>
</dbReference>
<evidence type="ECO:0000256" key="2">
    <source>
        <dbReference type="ARBA" id="ARBA00001962"/>
    </source>
</evidence>
<keyword evidence="10" id="KW-0223">Dioxygenase</keyword>